<gene>
    <name evidence="2" type="ORF">AB1Y20_015750</name>
</gene>
<dbReference type="AlphaFoldDB" id="A0AB34K1F3"/>
<accession>A0AB34K1F3</accession>
<feature type="region of interest" description="Disordered" evidence="1">
    <location>
        <begin position="1"/>
        <end position="58"/>
    </location>
</feature>
<evidence type="ECO:0000313" key="3">
    <source>
        <dbReference type="Proteomes" id="UP001515480"/>
    </source>
</evidence>
<evidence type="ECO:0000313" key="2">
    <source>
        <dbReference type="EMBL" id="KAL1527067.1"/>
    </source>
</evidence>
<keyword evidence="3" id="KW-1185">Reference proteome</keyword>
<comment type="caution">
    <text evidence="2">The sequence shown here is derived from an EMBL/GenBank/DDBJ whole genome shotgun (WGS) entry which is preliminary data.</text>
</comment>
<dbReference type="Proteomes" id="UP001515480">
    <property type="component" value="Unassembled WGS sequence"/>
</dbReference>
<sequence>MSGGGADAPSSPASMLEGLLERTNDDDQEATGRGGGEPTPNPPRRSPRKSPAGNEQARLDREKLQKELEAIAKLPWCGQAEKLGATEKEILSHYTRITSSLIRS</sequence>
<evidence type="ECO:0000256" key="1">
    <source>
        <dbReference type="SAM" id="MobiDB-lite"/>
    </source>
</evidence>
<name>A0AB34K1F3_PRYPA</name>
<dbReference type="EMBL" id="JBGBPQ010000003">
    <property type="protein sequence ID" value="KAL1527067.1"/>
    <property type="molecule type" value="Genomic_DNA"/>
</dbReference>
<organism evidence="2 3">
    <name type="scientific">Prymnesium parvum</name>
    <name type="common">Toxic golden alga</name>
    <dbReference type="NCBI Taxonomy" id="97485"/>
    <lineage>
        <taxon>Eukaryota</taxon>
        <taxon>Haptista</taxon>
        <taxon>Haptophyta</taxon>
        <taxon>Prymnesiophyceae</taxon>
        <taxon>Prymnesiales</taxon>
        <taxon>Prymnesiaceae</taxon>
        <taxon>Prymnesium</taxon>
    </lineage>
</organism>
<reference evidence="2 3" key="1">
    <citation type="journal article" date="2024" name="Science">
        <title>Giant polyketide synthase enzymes in the biosynthesis of giant marine polyether toxins.</title>
        <authorList>
            <person name="Fallon T.R."/>
            <person name="Shende V.V."/>
            <person name="Wierzbicki I.H."/>
            <person name="Pendleton A.L."/>
            <person name="Watervoot N.F."/>
            <person name="Auber R.P."/>
            <person name="Gonzalez D.J."/>
            <person name="Wisecaver J.H."/>
            <person name="Moore B.S."/>
        </authorList>
    </citation>
    <scope>NUCLEOTIDE SEQUENCE [LARGE SCALE GENOMIC DNA]</scope>
    <source>
        <strain evidence="2 3">12B1</strain>
    </source>
</reference>
<proteinExistence type="predicted"/>
<protein>
    <submittedName>
        <fullName evidence="2">Uncharacterized protein</fullName>
    </submittedName>
</protein>